<comment type="cofactor">
    <cofactor evidence="1">
        <name>Mg(2+)</name>
        <dbReference type="ChEBI" id="CHEBI:18420"/>
    </cofactor>
</comment>
<dbReference type="InterPro" id="IPR000160">
    <property type="entry name" value="GGDEF_dom"/>
</dbReference>
<feature type="coiled-coil region" evidence="5">
    <location>
        <begin position="42"/>
        <end position="76"/>
    </location>
</feature>
<dbReference type="CDD" id="cd01949">
    <property type="entry name" value="GGDEF"/>
    <property type="match status" value="1"/>
</dbReference>
<gene>
    <name evidence="7" type="ORF">B4923_02720</name>
</gene>
<dbReference type="AlphaFoldDB" id="A0A2U1U002"/>
<organism evidence="7 8">
    <name type="scientific">Brenneria roseae subsp. americana</name>
    <dbReference type="NCBI Taxonomy" id="1508507"/>
    <lineage>
        <taxon>Bacteria</taxon>
        <taxon>Pseudomonadati</taxon>
        <taxon>Pseudomonadota</taxon>
        <taxon>Gammaproteobacteria</taxon>
        <taxon>Enterobacterales</taxon>
        <taxon>Pectobacteriaceae</taxon>
        <taxon>Brenneria</taxon>
    </lineage>
</organism>
<dbReference type="RefSeq" id="WP_109052829.1">
    <property type="nucleotide sequence ID" value="NZ_QDKJ01000002.1"/>
</dbReference>
<dbReference type="InterPro" id="IPR050469">
    <property type="entry name" value="Diguanylate_Cyclase"/>
</dbReference>
<feature type="domain" description="GGDEF" evidence="6">
    <location>
        <begin position="106"/>
        <end position="235"/>
    </location>
</feature>
<protein>
    <recommendedName>
        <fullName evidence="3">diguanylate cyclase</fullName>
        <ecNumber evidence="3">2.7.7.65</ecNumber>
    </recommendedName>
</protein>
<accession>A0A2U1U002</accession>
<keyword evidence="8" id="KW-1185">Reference proteome</keyword>
<proteinExistence type="predicted"/>
<comment type="caution">
    <text evidence="7">The sequence shown here is derived from an EMBL/GenBank/DDBJ whole genome shotgun (WGS) entry which is preliminary data.</text>
</comment>
<evidence type="ECO:0000259" key="6">
    <source>
        <dbReference type="PROSITE" id="PS50887"/>
    </source>
</evidence>
<dbReference type="EMBL" id="QDKJ01000002">
    <property type="protein sequence ID" value="PWC14970.1"/>
    <property type="molecule type" value="Genomic_DNA"/>
</dbReference>
<comment type="pathway">
    <text evidence="2">Purine metabolism; 3',5'-cyclic di-GMP biosynthesis.</text>
</comment>
<dbReference type="PANTHER" id="PTHR45138">
    <property type="entry name" value="REGULATORY COMPONENTS OF SENSORY TRANSDUCTION SYSTEM"/>
    <property type="match status" value="1"/>
</dbReference>
<evidence type="ECO:0000256" key="1">
    <source>
        <dbReference type="ARBA" id="ARBA00001946"/>
    </source>
</evidence>
<name>A0A2U1U002_9GAMM</name>
<dbReference type="OrthoDB" id="9812260at2"/>
<keyword evidence="5" id="KW-0175">Coiled coil</keyword>
<evidence type="ECO:0000256" key="2">
    <source>
        <dbReference type="ARBA" id="ARBA00004665"/>
    </source>
</evidence>
<dbReference type="Proteomes" id="UP000245138">
    <property type="component" value="Unassembled WGS sequence"/>
</dbReference>
<dbReference type="InterPro" id="IPR029787">
    <property type="entry name" value="Nucleotide_cyclase"/>
</dbReference>
<dbReference type="SUPFAM" id="SSF55073">
    <property type="entry name" value="Nucleotide cyclase"/>
    <property type="match status" value="1"/>
</dbReference>
<dbReference type="Pfam" id="PF00990">
    <property type="entry name" value="GGDEF"/>
    <property type="match status" value="1"/>
</dbReference>
<comment type="catalytic activity">
    <reaction evidence="4">
        <text>2 GTP = 3',3'-c-di-GMP + 2 diphosphate</text>
        <dbReference type="Rhea" id="RHEA:24898"/>
        <dbReference type="ChEBI" id="CHEBI:33019"/>
        <dbReference type="ChEBI" id="CHEBI:37565"/>
        <dbReference type="ChEBI" id="CHEBI:58805"/>
        <dbReference type="EC" id="2.7.7.65"/>
    </reaction>
</comment>
<dbReference type="NCBIfam" id="TIGR00254">
    <property type="entry name" value="GGDEF"/>
    <property type="match status" value="1"/>
</dbReference>
<dbReference type="GO" id="GO:0005886">
    <property type="term" value="C:plasma membrane"/>
    <property type="evidence" value="ECO:0007669"/>
    <property type="project" value="TreeGrafter"/>
</dbReference>
<sequence>MSTFELFTPEYDILLAARRVANQQDMPAEVYRDTLLALTEHYQRLVRESHRLISRSDRAEKELNRLNQQLHKLAIELEYKATHDPLTNVYNRGAIIECINQTLEHNQAALIVLDIDNFKRINDVYGHPTGDSVIRELMSRVQSVLADTGSIGRVGGEEFTILLDGFTLKQAVITAENIHHSLNKMPLNALPQQLVTASFGVSWAPAKTDFDTLYGAADIALYRAKNQGRNRVEHH</sequence>
<evidence type="ECO:0000313" key="7">
    <source>
        <dbReference type="EMBL" id="PWC14970.1"/>
    </source>
</evidence>
<dbReference type="SMART" id="SM00267">
    <property type="entry name" value="GGDEF"/>
    <property type="match status" value="1"/>
</dbReference>
<evidence type="ECO:0000256" key="5">
    <source>
        <dbReference type="SAM" id="Coils"/>
    </source>
</evidence>
<dbReference type="PANTHER" id="PTHR45138:SF9">
    <property type="entry name" value="DIGUANYLATE CYCLASE DGCM-RELATED"/>
    <property type="match status" value="1"/>
</dbReference>
<evidence type="ECO:0000256" key="3">
    <source>
        <dbReference type="ARBA" id="ARBA00012528"/>
    </source>
</evidence>
<evidence type="ECO:0000256" key="4">
    <source>
        <dbReference type="ARBA" id="ARBA00034247"/>
    </source>
</evidence>
<evidence type="ECO:0000313" key="8">
    <source>
        <dbReference type="Proteomes" id="UP000245138"/>
    </source>
</evidence>
<dbReference type="Gene3D" id="3.30.70.270">
    <property type="match status" value="1"/>
</dbReference>
<dbReference type="GO" id="GO:0052621">
    <property type="term" value="F:diguanylate cyclase activity"/>
    <property type="evidence" value="ECO:0007669"/>
    <property type="project" value="UniProtKB-EC"/>
</dbReference>
<reference evidence="7 8" key="1">
    <citation type="submission" date="2018-04" db="EMBL/GenBank/DDBJ databases">
        <title>Brenneria corticis sp.nov.</title>
        <authorList>
            <person name="Li Y."/>
        </authorList>
    </citation>
    <scope>NUCLEOTIDE SEQUENCE [LARGE SCALE GENOMIC DNA]</scope>
    <source>
        <strain evidence="7 8">LMG 27715</strain>
    </source>
</reference>
<dbReference type="FunFam" id="3.30.70.270:FF:000001">
    <property type="entry name" value="Diguanylate cyclase domain protein"/>
    <property type="match status" value="1"/>
</dbReference>
<dbReference type="InterPro" id="IPR043128">
    <property type="entry name" value="Rev_trsase/Diguanyl_cyclase"/>
</dbReference>
<dbReference type="GO" id="GO:0043709">
    <property type="term" value="P:cell adhesion involved in single-species biofilm formation"/>
    <property type="evidence" value="ECO:0007669"/>
    <property type="project" value="TreeGrafter"/>
</dbReference>
<dbReference type="PROSITE" id="PS50887">
    <property type="entry name" value="GGDEF"/>
    <property type="match status" value="1"/>
</dbReference>
<dbReference type="GO" id="GO:1902201">
    <property type="term" value="P:negative regulation of bacterial-type flagellum-dependent cell motility"/>
    <property type="evidence" value="ECO:0007669"/>
    <property type="project" value="TreeGrafter"/>
</dbReference>
<dbReference type="EC" id="2.7.7.65" evidence="3"/>